<feature type="non-terminal residue" evidence="1">
    <location>
        <position position="1"/>
    </location>
</feature>
<evidence type="ECO:0000313" key="1">
    <source>
        <dbReference type="EMBL" id="CAF5218137.1"/>
    </source>
</evidence>
<sequence>NCIACWVLFDGKFDGIFVIVCPRGSSSSLSEP</sequence>
<dbReference type="AlphaFoldDB" id="A0A8S3JE99"/>
<organism evidence="1 2">
    <name type="scientific">Rotaria magnacalcarata</name>
    <dbReference type="NCBI Taxonomy" id="392030"/>
    <lineage>
        <taxon>Eukaryota</taxon>
        <taxon>Metazoa</taxon>
        <taxon>Spiralia</taxon>
        <taxon>Gnathifera</taxon>
        <taxon>Rotifera</taxon>
        <taxon>Eurotatoria</taxon>
        <taxon>Bdelloidea</taxon>
        <taxon>Philodinida</taxon>
        <taxon>Philodinidae</taxon>
        <taxon>Rotaria</taxon>
    </lineage>
</organism>
<name>A0A8S3JE99_9BILA</name>
<proteinExistence type="predicted"/>
<protein>
    <submittedName>
        <fullName evidence="1">Uncharacterized protein</fullName>
    </submittedName>
</protein>
<evidence type="ECO:0000313" key="2">
    <source>
        <dbReference type="Proteomes" id="UP000681720"/>
    </source>
</evidence>
<gene>
    <name evidence="1" type="ORF">GIL414_LOCUS82796</name>
</gene>
<reference evidence="1" key="1">
    <citation type="submission" date="2021-02" db="EMBL/GenBank/DDBJ databases">
        <authorList>
            <person name="Nowell W R."/>
        </authorList>
    </citation>
    <scope>NUCLEOTIDE SEQUENCE</scope>
</reference>
<accession>A0A8S3JE99</accession>
<comment type="caution">
    <text evidence="1">The sequence shown here is derived from an EMBL/GenBank/DDBJ whole genome shotgun (WGS) entry which is preliminary data.</text>
</comment>
<dbReference type="Proteomes" id="UP000681720">
    <property type="component" value="Unassembled WGS sequence"/>
</dbReference>
<dbReference type="EMBL" id="CAJOBJ010361148">
    <property type="protein sequence ID" value="CAF5218137.1"/>
    <property type="molecule type" value="Genomic_DNA"/>
</dbReference>